<name>A0ABR2FXU5_9ROSI</name>
<dbReference type="Proteomes" id="UP001472677">
    <property type="component" value="Unassembled WGS sequence"/>
</dbReference>
<organism evidence="1 2">
    <name type="scientific">Hibiscus sabdariffa</name>
    <name type="common">roselle</name>
    <dbReference type="NCBI Taxonomy" id="183260"/>
    <lineage>
        <taxon>Eukaryota</taxon>
        <taxon>Viridiplantae</taxon>
        <taxon>Streptophyta</taxon>
        <taxon>Embryophyta</taxon>
        <taxon>Tracheophyta</taxon>
        <taxon>Spermatophyta</taxon>
        <taxon>Magnoliopsida</taxon>
        <taxon>eudicotyledons</taxon>
        <taxon>Gunneridae</taxon>
        <taxon>Pentapetalae</taxon>
        <taxon>rosids</taxon>
        <taxon>malvids</taxon>
        <taxon>Malvales</taxon>
        <taxon>Malvaceae</taxon>
        <taxon>Malvoideae</taxon>
        <taxon>Hibiscus</taxon>
    </lineage>
</organism>
<comment type="caution">
    <text evidence="1">The sequence shown here is derived from an EMBL/GenBank/DDBJ whole genome shotgun (WGS) entry which is preliminary data.</text>
</comment>
<keyword evidence="2" id="KW-1185">Reference proteome</keyword>
<gene>
    <name evidence="1" type="ORF">V6N12_023281</name>
</gene>
<reference evidence="1 2" key="1">
    <citation type="journal article" date="2024" name="G3 (Bethesda)">
        <title>Genome assembly of Hibiscus sabdariffa L. provides insights into metabolisms of medicinal natural products.</title>
        <authorList>
            <person name="Kim T."/>
        </authorList>
    </citation>
    <scope>NUCLEOTIDE SEQUENCE [LARGE SCALE GENOMIC DNA]</scope>
    <source>
        <strain evidence="1">TK-2024</strain>
        <tissue evidence="1">Old leaves</tissue>
    </source>
</reference>
<proteinExistence type="predicted"/>
<dbReference type="EMBL" id="JBBPBM010000004">
    <property type="protein sequence ID" value="KAK8588869.1"/>
    <property type="molecule type" value="Genomic_DNA"/>
</dbReference>
<accession>A0ABR2FXU5</accession>
<evidence type="ECO:0000313" key="1">
    <source>
        <dbReference type="EMBL" id="KAK8588869.1"/>
    </source>
</evidence>
<evidence type="ECO:0000313" key="2">
    <source>
        <dbReference type="Proteomes" id="UP001472677"/>
    </source>
</evidence>
<protein>
    <submittedName>
        <fullName evidence="1">Uncharacterized protein</fullName>
    </submittedName>
</protein>
<sequence>MGVFERLCHACDSSYRDVEVRLRDWGVSFGHTFHEPSTVADGLARLDMMRTCCGSSGRQFGGALAYGSWDVSIYFEIFRRML</sequence>